<dbReference type="InterPro" id="IPR009078">
    <property type="entry name" value="Ferritin-like_SF"/>
</dbReference>
<evidence type="ECO:0000313" key="2">
    <source>
        <dbReference type="Proteomes" id="UP000198891"/>
    </source>
</evidence>
<evidence type="ECO:0008006" key="3">
    <source>
        <dbReference type="Google" id="ProtNLM"/>
    </source>
</evidence>
<protein>
    <recommendedName>
        <fullName evidence="3">Ferritin-like domain-containing protein</fullName>
    </recommendedName>
</protein>
<dbReference type="RefSeq" id="WP_092548699.1">
    <property type="nucleotide sequence ID" value="NZ_FNPZ01000001.1"/>
</dbReference>
<evidence type="ECO:0000313" key="1">
    <source>
        <dbReference type="EMBL" id="SDY54804.1"/>
    </source>
</evidence>
<keyword evidence="2" id="KW-1185">Reference proteome</keyword>
<dbReference type="CDD" id="cd00657">
    <property type="entry name" value="Ferritin_like"/>
    <property type="match status" value="1"/>
</dbReference>
<dbReference type="SUPFAM" id="SSF47240">
    <property type="entry name" value="Ferritin-like"/>
    <property type="match status" value="1"/>
</dbReference>
<dbReference type="Proteomes" id="UP000198891">
    <property type="component" value="Unassembled WGS sequence"/>
</dbReference>
<gene>
    <name evidence="1" type="ORF">SAMN05216554_0667</name>
</gene>
<reference evidence="1 2" key="1">
    <citation type="submission" date="2016-10" db="EMBL/GenBank/DDBJ databases">
        <authorList>
            <person name="de Groot N.N."/>
        </authorList>
    </citation>
    <scope>NUCLEOTIDE SEQUENCE [LARGE SCALE GENOMIC DNA]</scope>
    <source>
        <strain evidence="1 2">CGMCC 4.3491</strain>
    </source>
</reference>
<dbReference type="STRING" id="381665.SAMN05216554_0667"/>
<accession>A0A1H3KT04</accession>
<dbReference type="OrthoDB" id="5122030at2"/>
<dbReference type="AlphaFoldDB" id="A0A1H3KT04"/>
<organism evidence="1 2">
    <name type="scientific">Herbiconiux ginsengi</name>
    <dbReference type="NCBI Taxonomy" id="381665"/>
    <lineage>
        <taxon>Bacteria</taxon>
        <taxon>Bacillati</taxon>
        <taxon>Actinomycetota</taxon>
        <taxon>Actinomycetes</taxon>
        <taxon>Micrococcales</taxon>
        <taxon>Microbacteriaceae</taxon>
        <taxon>Herbiconiux</taxon>
    </lineage>
</organism>
<name>A0A1H3KT04_9MICO</name>
<sequence>MRQQEMSKTSTNETAETGGVSSAFALWGDYFEANLARHDRLDAQIPWASSSPLSSADRVAISQSLQRFELGERGEGAGLLSKAAAQGDAVYDAALLLFVQEEQKHSALFARALDRFGVEPLSAHWSDAVFVVLRRLMGLRTEVTLFLIAETVALEYFGALHGSPDPVVHGVAERVLTDEVEHIRFQIDQLRVGFEGVSPVGRMLAVAAAWMVAVGAATVVALDHGPALRACGLRPFTFWGRALRHFRLAAGPAFRLGRHAAGAVPHGPSVADPR</sequence>
<dbReference type="EMBL" id="FNPZ01000001">
    <property type="protein sequence ID" value="SDY54804.1"/>
    <property type="molecule type" value="Genomic_DNA"/>
</dbReference>
<proteinExistence type="predicted"/>